<dbReference type="HOGENOM" id="CLU_1048434_0_0_10"/>
<dbReference type="Pfam" id="PF13489">
    <property type="entry name" value="Methyltransf_23"/>
    <property type="match status" value="1"/>
</dbReference>
<dbReference type="OrthoDB" id="323463at2"/>
<dbReference type="InterPro" id="IPR029063">
    <property type="entry name" value="SAM-dependent_MTases_sf"/>
</dbReference>
<accession>I6ZUV9</accession>
<sequence>MAEKHYYEQIDYTRKYIIPYLRVNLPEFEKMNLLEVGCAEGGLLTVMKALGVRCKGIEIDPKRAETALNKNPELDIVVGDITDPELPAKLKNKYDLIIIREVIEHIRDKEAAFRNLKNLLNDGGFIFISFPPKYSPFAGHQQIAKSFLKFVPYLHLLPAGILRIISKIMKENPAYVDEIKLHFSTGCTVRKLEKLVSDFGLEFIVKEFYLFRPIYNLRFGLPVFKLPEIPLLKEFISFGCESLLTTARKK</sequence>
<dbReference type="AlphaFoldDB" id="I6ZUV9"/>
<dbReference type="RefSeq" id="WP_014857244.1">
    <property type="nucleotide sequence ID" value="NC_018178.1"/>
</dbReference>
<keyword evidence="1" id="KW-0830">Ubiquinone</keyword>
<dbReference type="PANTHER" id="PTHR43861">
    <property type="entry name" value="TRANS-ACONITATE 2-METHYLTRANSFERASE-RELATED"/>
    <property type="match status" value="1"/>
</dbReference>
<dbReference type="SUPFAM" id="SSF53335">
    <property type="entry name" value="S-adenosyl-L-methionine-dependent methyltransferases"/>
    <property type="match status" value="1"/>
</dbReference>
<gene>
    <name evidence="1" type="ordered locus">MROS_2584</name>
</gene>
<name>I6ZUV9_MELRP</name>
<dbReference type="GO" id="GO:0032259">
    <property type="term" value="P:methylation"/>
    <property type="evidence" value="ECO:0007669"/>
    <property type="project" value="UniProtKB-KW"/>
</dbReference>
<keyword evidence="1" id="KW-0489">Methyltransferase</keyword>
<proteinExistence type="predicted"/>
<organism evidence="1 2">
    <name type="scientific">Melioribacter roseus (strain DSM 23840 / JCM 17771 / VKM B-2668 / P3M-2)</name>
    <dbReference type="NCBI Taxonomy" id="1191523"/>
    <lineage>
        <taxon>Bacteria</taxon>
        <taxon>Pseudomonadati</taxon>
        <taxon>Ignavibacteriota</taxon>
        <taxon>Ignavibacteria</taxon>
        <taxon>Ignavibacteriales</taxon>
        <taxon>Melioribacteraceae</taxon>
        <taxon>Melioribacter</taxon>
    </lineage>
</organism>
<evidence type="ECO:0000313" key="1">
    <source>
        <dbReference type="EMBL" id="AFN75814.1"/>
    </source>
</evidence>
<dbReference type="Proteomes" id="UP000009011">
    <property type="component" value="Chromosome"/>
</dbReference>
<reference evidence="1 2" key="1">
    <citation type="journal article" date="2013" name="PLoS ONE">
        <title>Genomic analysis of Melioribacter roseus, facultatively anaerobic organotrophic bacterium representing a novel deep lineage within Bacteriodetes/Chlorobi group.</title>
        <authorList>
            <person name="Kadnikov V.V."/>
            <person name="Mardanov A.V."/>
            <person name="Podosokorskaya O.A."/>
            <person name="Gavrilov S.N."/>
            <person name="Kublanov I.V."/>
            <person name="Beletsky A.V."/>
            <person name="Bonch-Osmolovskaya E.A."/>
            <person name="Ravin N.V."/>
        </authorList>
    </citation>
    <scope>NUCLEOTIDE SEQUENCE [LARGE SCALE GENOMIC DNA]</scope>
    <source>
        <strain evidence="2">JCM 17771 / P3M-2</strain>
    </source>
</reference>
<dbReference type="Gene3D" id="3.40.50.150">
    <property type="entry name" value="Vaccinia Virus protein VP39"/>
    <property type="match status" value="1"/>
</dbReference>
<dbReference type="STRING" id="1191523.MROS_2584"/>
<dbReference type="GO" id="GO:0008168">
    <property type="term" value="F:methyltransferase activity"/>
    <property type="evidence" value="ECO:0007669"/>
    <property type="project" value="UniProtKB-KW"/>
</dbReference>
<dbReference type="eggNOG" id="COG2227">
    <property type="taxonomic scope" value="Bacteria"/>
</dbReference>
<keyword evidence="1" id="KW-0808">Transferase</keyword>
<evidence type="ECO:0000313" key="2">
    <source>
        <dbReference type="Proteomes" id="UP000009011"/>
    </source>
</evidence>
<protein>
    <submittedName>
        <fullName evidence="1">3-demethylubiquinone-9 3-methyltransferase</fullName>
    </submittedName>
</protein>
<dbReference type="CDD" id="cd02440">
    <property type="entry name" value="AdoMet_MTases"/>
    <property type="match status" value="1"/>
</dbReference>
<keyword evidence="2" id="KW-1185">Reference proteome</keyword>
<dbReference type="KEGG" id="mro:MROS_2584"/>
<dbReference type="EMBL" id="CP003557">
    <property type="protein sequence ID" value="AFN75814.1"/>
    <property type="molecule type" value="Genomic_DNA"/>
</dbReference>